<dbReference type="PROSITE" id="PS50304">
    <property type="entry name" value="TUDOR"/>
    <property type="match status" value="1"/>
</dbReference>
<evidence type="ECO:0000313" key="4">
    <source>
        <dbReference type="Proteomes" id="UP001149813"/>
    </source>
</evidence>
<evidence type="ECO:0000256" key="1">
    <source>
        <dbReference type="SAM" id="MobiDB-lite"/>
    </source>
</evidence>
<dbReference type="Gene3D" id="2.30.30.140">
    <property type="match status" value="1"/>
</dbReference>
<sequence>MADGKYYPARVVAVRGDSTYQVAFVGYGDMQESHAYDMRDLPASQSTAKKPTAKSAPKDPAAAAAAAVTKPDGVIKGKVEKKKGKKSAGGSAASSQQAWLKFATGSGSKKLKAKAINDKSIFKSPDAVTGKIGVANSGRGMTKNPGSSKM</sequence>
<accession>A0A9W7XZM0</accession>
<protein>
    <recommendedName>
        <fullName evidence="2">Tudor domain-containing protein</fullName>
    </recommendedName>
</protein>
<feature type="domain" description="Tudor" evidence="2">
    <location>
        <begin position="1"/>
        <end position="48"/>
    </location>
</feature>
<feature type="compositionally biased region" description="Low complexity" evidence="1">
    <location>
        <begin position="43"/>
        <end position="70"/>
    </location>
</feature>
<evidence type="ECO:0000313" key="3">
    <source>
        <dbReference type="EMBL" id="KAJ1720900.1"/>
    </source>
</evidence>
<reference evidence="3" key="1">
    <citation type="submission" date="2022-07" db="EMBL/GenBank/DDBJ databases">
        <title>Phylogenomic reconstructions and comparative analyses of Kickxellomycotina fungi.</title>
        <authorList>
            <person name="Reynolds N.K."/>
            <person name="Stajich J.E."/>
            <person name="Barry K."/>
            <person name="Grigoriev I.V."/>
            <person name="Crous P."/>
            <person name="Smith M.E."/>
        </authorList>
    </citation>
    <scope>NUCLEOTIDE SEQUENCE</scope>
    <source>
        <strain evidence="3">NBRC 32514</strain>
    </source>
</reference>
<keyword evidence="4" id="KW-1185">Reference proteome</keyword>
<organism evidence="3 4">
    <name type="scientific">Coemansia erecta</name>
    <dbReference type="NCBI Taxonomy" id="147472"/>
    <lineage>
        <taxon>Eukaryota</taxon>
        <taxon>Fungi</taxon>
        <taxon>Fungi incertae sedis</taxon>
        <taxon>Zoopagomycota</taxon>
        <taxon>Kickxellomycotina</taxon>
        <taxon>Kickxellomycetes</taxon>
        <taxon>Kickxellales</taxon>
        <taxon>Kickxellaceae</taxon>
        <taxon>Coemansia</taxon>
    </lineage>
</organism>
<evidence type="ECO:0000259" key="2">
    <source>
        <dbReference type="PROSITE" id="PS50304"/>
    </source>
</evidence>
<dbReference type="EMBL" id="JANBOJ010000216">
    <property type="protein sequence ID" value="KAJ1720900.1"/>
    <property type="molecule type" value="Genomic_DNA"/>
</dbReference>
<dbReference type="AlphaFoldDB" id="A0A9W7XZM0"/>
<proteinExistence type="predicted"/>
<comment type="caution">
    <text evidence="3">The sequence shown here is derived from an EMBL/GenBank/DDBJ whole genome shotgun (WGS) entry which is preliminary data.</text>
</comment>
<dbReference type="Proteomes" id="UP001149813">
    <property type="component" value="Unassembled WGS sequence"/>
</dbReference>
<name>A0A9W7XZM0_9FUNG</name>
<dbReference type="InterPro" id="IPR002999">
    <property type="entry name" value="Tudor"/>
</dbReference>
<feature type="region of interest" description="Disordered" evidence="1">
    <location>
        <begin position="39"/>
        <end position="96"/>
    </location>
</feature>
<dbReference type="OrthoDB" id="79171at2759"/>
<gene>
    <name evidence="3" type="ORF">LPJ53_004523</name>
</gene>
<dbReference type="SUPFAM" id="SSF63748">
    <property type="entry name" value="Tudor/PWWP/MBT"/>
    <property type="match status" value="1"/>
</dbReference>